<dbReference type="SUPFAM" id="SSF53659">
    <property type="entry name" value="Isocitrate/Isopropylmalate dehydrogenase-like"/>
    <property type="match status" value="1"/>
</dbReference>
<comment type="caution">
    <text evidence="4">The sequence shown here is derived from an EMBL/GenBank/DDBJ whole genome shotgun (WGS) entry which is preliminary data.</text>
</comment>
<keyword evidence="3" id="KW-0520">NAD</keyword>
<organism evidence="4">
    <name type="scientific">bioreactor metagenome</name>
    <dbReference type="NCBI Taxonomy" id="1076179"/>
    <lineage>
        <taxon>unclassified sequences</taxon>
        <taxon>metagenomes</taxon>
        <taxon>ecological metagenomes</taxon>
    </lineage>
</organism>
<gene>
    <name evidence="4" type="primary">pdxA2_17</name>
    <name evidence="4" type="ORF">SDC9_89126</name>
</gene>
<proteinExistence type="predicted"/>
<dbReference type="InterPro" id="IPR005255">
    <property type="entry name" value="PdxA_fam"/>
</dbReference>
<name>A0A644ZRE6_9ZZZZ</name>
<protein>
    <submittedName>
        <fullName evidence="4">D-erythronate 4-phosphate dehydrogenase</fullName>
        <ecNumber evidence="4">1.1.1.409</ecNumber>
    </submittedName>
</protein>
<keyword evidence="1" id="KW-0479">Metal-binding</keyword>
<keyword evidence="2 4" id="KW-0560">Oxidoreductase</keyword>
<dbReference type="Gene3D" id="3.40.718.10">
    <property type="entry name" value="Isopropylmalate Dehydrogenase"/>
    <property type="match status" value="1"/>
</dbReference>
<dbReference type="PANTHER" id="PTHR30004">
    <property type="entry name" value="4-HYDROXYTHREONINE-4-PHOSPHATE DEHYDROGENASE"/>
    <property type="match status" value="1"/>
</dbReference>
<evidence type="ECO:0000256" key="1">
    <source>
        <dbReference type="ARBA" id="ARBA00022723"/>
    </source>
</evidence>
<dbReference type="GO" id="GO:0051287">
    <property type="term" value="F:NAD binding"/>
    <property type="evidence" value="ECO:0007669"/>
    <property type="project" value="InterPro"/>
</dbReference>
<dbReference type="GO" id="GO:0016491">
    <property type="term" value="F:oxidoreductase activity"/>
    <property type="evidence" value="ECO:0007669"/>
    <property type="project" value="UniProtKB-KW"/>
</dbReference>
<dbReference type="Pfam" id="PF04166">
    <property type="entry name" value="PdxA"/>
    <property type="match status" value="1"/>
</dbReference>
<reference evidence="4" key="1">
    <citation type="submission" date="2019-08" db="EMBL/GenBank/DDBJ databases">
        <authorList>
            <person name="Kucharzyk K."/>
            <person name="Murdoch R.W."/>
            <person name="Higgins S."/>
            <person name="Loffler F."/>
        </authorList>
    </citation>
    <scope>NUCLEOTIDE SEQUENCE</scope>
</reference>
<evidence type="ECO:0000256" key="2">
    <source>
        <dbReference type="ARBA" id="ARBA00023002"/>
    </source>
</evidence>
<dbReference type="AlphaFoldDB" id="A0A644ZRE6"/>
<dbReference type="PANTHER" id="PTHR30004:SF6">
    <property type="entry name" value="D-THREONATE 4-PHOSPHATE DEHYDROGENASE"/>
    <property type="match status" value="1"/>
</dbReference>
<accession>A0A644ZRE6</accession>
<evidence type="ECO:0000313" key="4">
    <source>
        <dbReference type="EMBL" id="MPM42461.1"/>
    </source>
</evidence>
<dbReference type="EMBL" id="VSSQ01009740">
    <property type="protein sequence ID" value="MPM42461.1"/>
    <property type="molecule type" value="Genomic_DNA"/>
</dbReference>
<evidence type="ECO:0000256" key="3">
    <source>
        <dbReference type="ARBA" id="ARBA00023027"/>
    </source>
</evidence>
<sequence length="281" mass="29996">MTPVNSSSLPLLAITCGDPAGVGPEIVLKAFQEPGLQERARLLVVGDARIFRERMRIPGIQPLPLEVVKTAQEGKYAPGTLTLLDLADTDPAELQLGQISALGGKAAVDAVFAACDLAMQGEVEAIVTTPLNKAAMHLAGFNYAGHTELLAERSHAGQVRMLLVAPQPRVIHVSTHVSLQEAIQRVTTERVQETILQAVKACQALGIARPRVAVAGLNPHAGEGGLFGDQESTEMLPAIQAVRALGYTVSDPQPPDTVFYVPSKVNLILWWPCITTRVIFP</sequence>
<dbReference type="GO" id="GO:0046872">
    <property type="term" value="F:metal ion binding"/>
    <property type="evidence" value="ECO:0007669"/>
    <property type="project" value="UniProtKB-KW"/>
</dbReference>
<dbReference type="EC" id="1.1.1.409" evidence="4"/>